<dbReference type="GO" id="GO:0005737">
    <property type="term" value="C:cytoplasm"/>
    <property type="evidence" value="ECO:0007669"/>
    <property type="project" value="UniProtKB-SubCell"/>
</dbReference>
<dbReference type="GO" id="GO:0032267">
    <property type="term" value="F:tRNA(Ile)-lysidine synthase activity"/>
    <property type="evidence" value="ECO:0007669"/>
    <property type="project" value="UniProtKB-EC"/>
</dbReference>
<dbReference type="SUPFAM" id="SSF52402">
    <property type="entry name" value="Adenine nucleotide alpha hydrolases-like"/>
    <property type="match status" value="1"/>
</dbReference>
<dbReference type="NCBIfam" id="TIGR02432">
    <property type="entry name" value="lysidine_TilS_N"/>
    <property type="match status" value="1"/>
</dbReference>
<comment type="subcellular location">
    <subcellularLocation>
        <location evidence="6">Cytoplasm</location>
    </subcellularLocation>
</comment>
<dbReference type="Proteomes" id="UP000186684">
    <property type="component" value="Unassembled WGS sequence"/>
</dbReference>
<evidence type="ECO:0000313" key="9">
    <source>
        <dbReference type="Proteomes" id="UP000186684"/>
    </source>
</evidence>
<dbReference type="CDD" id="cd01992">
    <property type="entry name" value="TilS_N"/>
    <property type="match status" value="1"/>
</dbReference>
<keyword evidence="3 6" id="KW-0547">Nucleotide-binding</keyword>
<name>A0A1N7M6E8_9RHOB</name>
<gene>
    <name evidence="6" type="primary">tilS</name>
    <name evidence="8" type="ORF">SAMN05421759_10417</name>
</gene>
<keyword evidence="2 6" id="KW-0819">tRNA processing</keyword>
<dbReference type="HAMAP" id="MF_01161">
    <property type="entry name" value="tRNA_Ile_lys_synt"/>
    <property type="match status" value="1"/>
</dbReference>
<sequence>MSDAPSLDDRFAAAMGQCLGPDFPSEIGLAVSGGGDSMSMLALAHNWTKRWGVRLRVVTVDHGLRPGSADEARLVAEECRVLGWPHDTLNWQGWDGQGNLQDAARRARLSLIDGWRQGMRDVLFAHTADDQAETVLMRLRRGSGVEGLAGMAQIREAGAMRVIRPLLGERRDALRFYLRVMRIPFAEDPSNADEGFERVRMRKLLGALEEAGLGVDALTGTAQRMARAAEALKARAADIAARLTRLDWGQIVIDRDGFAETERDTQMRLLAASLRFVAGGTYRPRADALEALLDGALSGRGGTLGGAALHVEGGEMRIVRELNAVEETATEAGTGRLWDGRWRIEGPEINGLTVRALGTRGWSQVTPKPQLGPRFRQALSLPAVFRGETLVACAALGFGPAHTCRFEGPAPSLARFVLSH</sequence>
<feature type="domain" description="tRNA(Ile)-lysidine/2-thiocytidine synthase N-terminal" evidence="7">
    <location>
        <begin position="27"/>
        <end position="203"/>
    </location>
</feature>
<evidence type="ECO:0000259" key="7">
    <source>
        <dbReference type="Pfam" id="PF01171"/>
    </source>
</evidence>
<feature type="binding site" evidence="6">
    <location>
        <begin position="32"/>
        <end position="37"/>
    </location>
    <ligand>
        <name>ATP</name>
        <dbReference type="ChEBI" id="CHEBI:30616"/>
    </ligand>
</feature>
<comment type="function">
    <text evidence="6">Ligates lysine onto the cytidine present at position 34 of the AUA codon-specific tRNA(Ile) that contains the anticodon CAU, in an ATP-dependent manner. Cytidine is converted to lysidine, thus changing the amino acid specificity of the tRNA from methionine to isoleucine.</text>
</comment>
<dbReference type="InterPro" id="IPR012795">
    <property type="entry name" value="tRNA_Ile_lys_synt_N"/>
</dbReference>
<comment type="domain">
    <text evidence="6">The N-terminal region contains the highly conserved SGGXDS motif, predicted to be a P-loop motif involved in ATP binding.</text>
</comment>
<evidence type="ECO:0000313" key="8">
    <source>
        <dbReference type="EMBL" id="SIS81603.1"/>
    </source>
</evidence>
<dbReference type="Pfam" id="PF01171">
    <property type="entry name" value="ATP_bind_3"/>
    <property type="match status" value="1"/>
</dbReference>
<dbReference type="PANTHER" id="PTHR43033:SF1">
    <property type="entry name" value="TRNA(ILE)-LYSIDINE SYNTHASE-RELATED"/>
    <property type="match status" value="1"/>
</dbReference>
<dbReference type="GO" id="GO:0005524">
    <property type="term" value="F:ATP binding"/>
    <property type="evidence" value="ECO:0007669"/>
    <property type="project" value="UniProtKB-UniRule"/>
</dbReference>
<dbReference type="GO" id="GO:0006400">
    <property type="term" value="P:tRNA modification"/>
    <property type="evidence" value="ECO:0007669"/>
    <property type="project" value="UniProtKB-UniRule"/>
</dbReference>
<organism evidence="8 9">
    <name type="scientific">Roseivivax lentus</name>
    <dbReference type="NCBI Taxonomy" id="633194"/>
    <lineage>
        <taxon>Bacteria</taxon>
        <taxon>Pseudomonadati</taxon>
        <taxon>Pseudomonadota</taxon>
        <taxon>Alphaproteobacteria</taxon>
        <taxon>Rhodobacterales</taxon>
        <taxon>Roseobacteraceae</taxon>
        <taxon>Roseivivax</taxon>
    </lineage>
</organism>
<accession>A0A1N7M6E8</accession>
<keyword evidence="1 6" id="KW-0436">Ligase</keyword>
<dbReference type="PANTHER" id="PTHR43033">
    <property type="entry name" value="TRNA(ILE)-LYSIDINE SYNTHASE-RELATED"/>
    <property type="match status" value="1"/>
</dbReference>
<keyword evidence="9" id="KW-1185">Reference proteome</keyword>
<keyword evidence="6" id="KW-0963">Cytoplasm</keyword>
<evidence type="ECO:0000256" key="2">
    <source>
        <dbReference type="ARBA" id="ARBA00022694"/>
    </source>
</evidence>
<dbReference type="EC" id="6.3.4.19" evidence="6"/>
<evidence type="ECO:0000256" key="5">
    <source>
        <dbReference type="ARBA" id="ARBA00048539"/>
    </source>
</evidence>
<dbReference type="Gene3D" id="3.40.50.620">
    <property type="entry name" value="HUPs"/>
    <property type="match status" value="1"/>
</dbReference>
<comment type="similarity">
    <text evidence="6">Belongs to the tRNA(Ile)-lysidine synthase family.</text>
</comment>
<evidence type="ECO:0000256" key="4">
    <source>
        <dbReference type="ARBA" id="ARBA00022840"/>
    </source>
</evidence>
<comment type="catalytic activity">
    <reaction evidence="5 6">
        <text>cytidine(34) in tRNA(Ile2) + L-lysine + ATP = lysidine(34) in tRNA(Ile2) + AMP + diphosphate + H(+)</text>
        <dbReference type="Rhea" id="RHEA:43744"/>
        <dbReference type="Rhea" id="RHEA-COMP:10625"/>
        <dbReference type="Rhea" id="RHEA-COMP:10670"/>
        <dbReference type="ChEBI" id="CHEBI:15378"/>
        <dbReference type="ChEBI" id="CHEBI:30616"/>
        <dbReference type="ChEBI" id="CHEBI:32551"/>
        <dbReference type="ChEBI" id="CHEBI:33019"/>
        <dbReference type="ChEBI" id="CHEBI:82748"/>
        <dbReference type="ChEBI" id="CHEBI:83665"/>
        <dbReference type="ChEBI" id="CHEBI:456215"/>
        <dbReference type="EC" id="6.3.4.19"/>
    </reaction>
</comment>
<evidence type="ECO:0000256" key="1">
    <source>
        <dbReference type="ARBA" id="ARBA00022598"/>
    </source>
</evidence>
<dbReference type="InterPro" id="IPR012094">
    <property type="entry name" value="tRNA_Ile_lys_synt"/>
</dbReference>
<dbReference type="AlphaFoldDB" id="A0A1N7M6E8"/>
<reference evidence="9" key="1">
    <citation type="submission" date="2017-01" db="EMBL/GenBank/DDBJ databases">
        <authorList>
            <person name="Varghese N."/>
            <person name="Submissions S."/>
        </authorList>
    </citation>
    <scope>NUCLEOTIDE SEQUENCE [LARGE SCALE GENOMIC DNA]</scope>
    <source>
        <strain evidence="9">DSM 29430</strain>
    </source>
</reference>
<protein>
    <recommendedName>
        <fullName evidence="6">tRNA(Ile)-lysidine synthase</fullName>
        <ecNumber evidence="6">6.3.4.19</ecNumber>
    </recommendedName>
    <alternativeName>
        <fullName evidence="6">tRNA(Ile)-2-lysyl-cytidine synthase</fullName>
    </alternativeName>
    <alternativeName>
        <fullName evidence="6">tRNA(Ile)-lysidine synthetase</fullName>
    </alternativeName>
</protein>
<dbReference type="STRING" id="633194.SAMN05421759_10417"/>
<keyword evidence="4 6" id="KW-0067">ATP-binding</keyword>
<evidence type="ECO:0000256" key="3">
    <source>
        <dbReference type="ARBA" id="ARBA00022741"/>
    </source>
</evidence>
<evidence type="ECO:0000256" key="6">
    <source>
        <dbReference type="HAMAP-Rule" id="MF_01161"/>
    </source>
</evidence>
<dbReference type="RefSeq" id="WP_234990194.1">
    <property type="nucleotide sequence ID" value="NZ_FTOQ01000004.1"/>
</dbReference>
<dbReference type="EMBL" id="FTOQ01000004">
    <property type="protein sequence ID" value="SIS81603.1"/>
    <property type="molecule type" value="Genomic_DNA"/>
</dbReference>
<dbReference type="InterPro" id="IPR011063">
    <property type="entry name" value="TilS/TtcA_N"/>
</dbReference>
<proteinExistence type="inferred from homology"/>
<dbReference type="InterPro" id="IPR014729">
    <property type="entry name" value="Rossmann-like_a/b/a_fold"/>
</dbReference>